<accession>A0AAD1Z7Q7</accession>
<reference evidence="9" key="1">
    <citation type="submission" date="2023-05" db="EMBL/GenBank/DDBJ databases">
        <authorList>
            <person name="Huff M."/>
        </authorList>
    </citation>
    <scope>NUCLEOTIDE SEQUENCE</scope>
</reference>
<keyword evidence="5 7" id="KW-1133">Transmembrane helix</keyword>
<proteinExistence type="predicted"/>
<keyword evidence="10" id="KW-1185">Reference proteome</keyword>
<evidence type="ECO:0000256" key="1">
    <source>
        <dbReference type="ARBA" id="ARBA00004370"/>
    </source>
</evidence>
<keyword evidence="2" id="KW-0813">Transport</keyword>
<comment type="subcellular location">
    <subcellularLocation>
        <location evidence="1">Membrane</location>
    </subcellularLocation>
</comment>
<evidence type="ECO:0000256" key="4">
    <source>
        <dbReference type="ARBA" id="ARBA00022970"/>
    </source>
</evidence>
<keyword evidence="3 7" id="KW-0812">Transmembrane</keyword>
<evidence type="ECO:0000313" key="10">
    <source>
        <dbReference type="Proteomes" id="UP000834106"/>
    </source>
</evidence>
<protein>
    <recommendedName>
        <fullName evidence="8">Amino acid transporter transmembrane domain-containing protein</fullName>
    </recommendedName>
</protein>
<evidence type="ECO:0000256" key="7">
    <source>
        <dbReference type="SAM" id="Phobius"/>
    </source>
</evidence>
<name>A0AAD1Z7Q7_9LAMI</name>
<organism evidence="9 10">
    <name type="scientific">Fraxinus pennsylvanica</name>
    <dbReference type="NCBI Taxonomy" id="56036"/>
    <lineage>
        <taxon>Eukaryota</taxon>
        <taxon>Viridiplantae</taxon>
        <taxon>Streptophyta</taxon>
        <taxon>Embryophyta</taxon>
        <taxon>Tracheophyta</taxon>
        <taxon>Spermatophyta</taxon>
        <taxon>Magnoliopsida</taxon>
        <taxon>eudicotyledons</taxon>
        <taxon>Gunneridae</taxon>
        <taxon>Pentapetalae</taxon>
        <taxon>asterids</taxon>
        <taxon>lamiids</taxon>
        <taxon>Lamiales</taxon>
        <taxon>Oleaceae</taxon>
        <taxon>Oleeae</taxon>
        <taxon>Fraxinus</taxon>
    </lineage>
</organism>
<dbReference type="EMBL" id="OU503042">
    <property type="protein sequence ID" value="CAI9764314.1"/>
    <property type="molecule type" value="Genomic_DNA"/>
</dbReference>
<dbReference type="AlphaFoldDB" id="A0AAD1Z7Q7"/>
<keyword evidence="6 7" id="KW-0472">Membrane</keyword>
<dbReference type="Proteomes" id="UP000834106">
    <property type="component" value="Chromosome 7"/>
</dbReference>
<dbReference type="GO" id="GO:0006865">
    <property type="term" value="P:amino acid transport"/>
    <property type="evidence" value="ECO:0007669"/>
    <property type="project" value="UniProtKB-KW"/>
</dbReference>
<evidence type="ECO:0000313" key="9">
    <source>
        <dbReference type="EMBL" id="CAI9764314.1"/>
    </source>
</evidence>
<dbReference type="Pfam" id="PF01490">
    <property type="entry name" value="Aa_trans"/>
    <property type="match status" value="1"/>
</dbReference>
<keyword evidence="4" id="KW-0029">Amino-acid transport</keyword>
<evidence type="ECO:0000256" key="5">
    <source>
        <dbReference type="ARBA" id="ARBA00022989"/>
    </source>
</evidence>
<dbReference type="GO" id="GO:0016020">
    <property type="term" value="C:membrane"/>
    <property type="evidence" value="ECO:0007669"/>
    <property type="project" value="UniProtKB-SubCell"/>
</dbReference>
<feature type="domain" description="Amino acid transporter transmembrane" evidence="8">
    <location>
        <begin position="134"/>
        <end position="223"/>
    </location>
</feature>
<evidence type="ECO:0000256" key="3">
    <source>
        <dbReference type="ARBA" id="ARBA00022692"/>
    </source>
</evidence>
<evidence type="ECO:0000256" key="2">
    <source>
        <dbReference type="ARBA" id="ARBA00022448"/>
    </source>
</evidence>
<feature type="transmembrane region" description="Helical" evidence="7">
    <location>
        <begin position="120"/>
        <end position="147"/>
    </location>
</feature>
<gene>
    <name evidence="9" type="ORF">FPE_LOCUS11744</name>
</gene>
<evidence type="ECO:0000256" key="6">
    <source>
        <dbReference type="ARBA" id="ARBA00023136"/>
    </source>
</evidence>
<dbReference type="PANTHER" id="PTHR48017">
    <property type="entry name" value="OS05G0424000 PROTEIN-RELATED"/>
    <property type="match status" value="1"/>
</dbReference>
<sequence>MKLATKIEQQQIITVDLETSVEHEDANPAGAWLPITESIKGNAFTFASHLLCSGIEIRTLALPIAFMLLEWQVVRDCLFVHSILLAALHQVAYRQSSRITVRISSHQISPPLNGEKLWKLLAVFSTIYVSEWFPVFISLAILVAQFYPNLDSLAHISLTGSISAVVYCSLIWILFIITKGKHDLEGPWEAKISGLDGICNVLNGLGIIALAFRGHNVVLEIQVTHHLNPL</sequence>
<dbReference type="InterPro" id="IPR013057">
    <property type="entry name" value="AA_transpt_TM"/>
</dbReference>
<feature type="transmembrane region" description="Helical" evidence="7">
    <location>
        <begin position="153"/>
        <end position="177"/>
    </location>
</feature>
<evidence type="ECO:0000259" key="8">
    <source>
        <dbReference type="Pfam" id="PF01490"/>
    </source>
</evidence>